<sequence length="661" mass="75449">MVSTISKILFCISIYLLTYTATGFIHIFESCNLHFIRNNESLENDTFSVYFTILRIQNKYTPFFLHNIPANGTISDAQAYLSFTLSQVQRDTGVAKSSRITATFLTLNNHGPLSMKILQNLMAVIRLNYVLAHVNWILSGKHYYKYYNMVPAGSKLFLFSLTTAPPQIFLGSIISPESIQATWLGTIAQLDSMWSAMNEKNLHRSIVLMPDKLPANWTGECGPNLLSFQEIEFRPITEWICTLQVLGDKHNFTYAEARTLQVTKVNYMEFDVLLTQSKVDYLPKINGHIFYVDFEELKFAVVTNFPSKINSIFGVFTPFDGATWALILLSCLAMTLIIQFEGNIPRFTFLNMIGDFCLISSILFGQSIADKILRTMTNKKVSLPILTVWFFGSYLLMDNLYQGTIYSDLTVMYPQKVPETLETLAISNMSVLTTTFSRFPPLLINCFITRSLIPMLRKHKEIPDWLDDLQKRVIFIHPNNVDASLTEKILTYRQVATNKNETFSTTGSFAILDRTLELGRLTASLQMLGKRLVVESKSGNNLSFNTYVEGRRNLFTPIFHQGLLHLKQSGVFGRWEILRGMKEKLRFMRQHGETVYKRYFVKLNSNFQEPNIFHKCGDGDGMGALLYVLGLCVVLVGVGVVVLGLECWNQIEVRIKLVYRM</sequence>
<organism evidence="2 3">
    <name type="scientific">Folsomia candida</name>
    <name type="common">Springtail</name>
    <dbReference type="NCBI Taxonomy" id="158441"/>
    <lineage>
        <taxon>Eukaryota</taxon>
        <taxon>Metazoa</taxon>
        <taxon>Ecdysozoa</taxon>
        <taxon>Arthropoda</taxon>
        <taxon>Hexapoda</taxon>
        <taxon>Collembola</taxon>
        <taxon>Entomobryomorpha</taxon>
        <taxon>Isotomoidea</taxon>
        <taxon>Isotomidae</taxon>
        <taxon>Proisotominae</taxon>
        <taxon>Folsomia</taxon>
    </lineage>
</organism>
<feature type="transmembrane region" description="Helical" evidence="1">
    <location>
        <begin position="347"/>
        <end position="369"/>
    </location>
</feature>
<keyword evidence="1" id="KW-0472">Membrane</keyword>
<evidence type="ECO:0000313" key="3">
    <source>
        <dbReference type="Proteomes" id="UP000198287"/>
    </source>
</evidence>
<keyword evidence="1" id="KW-1133">Transmembrane helix</keyword>
<evidence type="ECO:0000313" key="2">
    <source>
        <dbReference type="EMBL" id="OXA49808.1"/>
    </source>
</evidence>
<gene>
    <name evidence="2" type="ORF">Fcan01_16003</name>
</gene>
<protein>
    <submittedName>
        <fullName evidence="2">Uncharacterized protein</fullName>
    </submittedName>
</protein>
<proteinExistence type="predicted"/>
<keyword evidence="3" id="KW-1185">Reference proteome</keyword>
<feature type="transmembrane region" description="Helical" evidence="1">
    <location>
        <begin position="624"/>
        <end position="645"/>
    </location>
</feature>
<accession>A0A226DXQ3</accession>
<feature type="transmembrane region" description="Helical" evidence="1">
    <location>
        <begin position="321"/>
        <end position="340"/>
    </location>
</feature>
<reference evidence="2 3" key="1">
    <citation type="submission" date="2015-12" db="EMBL/GenBank/DDBJ databases">
        <title>The genome of Folsomia candida.</title>
        <authorList>
            <person name="Faddeeva A."/>
            <person name="Derks M.F."/>
            <person name="Anvar Y."/>
            <person name="Smit S."/>
            <person name="Van Straalen N."/>
            <person name="Roelofs D."/>
        </authorList>
    </citation>
    <scope>NUCLEOTIDE SEQUENCE [LARGE SCALE GENOMIC DNA]</scope>
    <source>
        <strain evidence="2 3">VU population</strain>
        <tissue evidence="2">Whole body</tissue>
    </source>
</reference>
<dbReference type="Proteomes" id="UP000198287">
    <property type="component" value="Unassembled WGS sequence"/>
</dbReference>
<comment type="caution">
    <text evidence="2">The sequence shown here is derived from an EMBL/GenBank/DDBJ whole genome shotgun (WGS) entry which is preliminary data.</text>
</comment>
<keyword evidence="1" id="KW-0812">Transmembrane</keyword>
<dbReference type="AlphaFoldDB" id="A0A226DXQ3"/>
<name>A0A226DXQ3_FOLCA</name>
<dbReference type="EMBL" id="LNIX01000010">
    <property type="protein sequence ID" value="OXA49808.1"/>
    <property type="molecule type" value="Genomic_DNA"/>
</dbReference>
<evidence type="ECO:0000256" key="1">
    <source>
        <dbReference type="SAM" id="Phobius"/>
    </source>
</evidence>